<name>A0A8H7U8Z2_MORIS</name>
<dbReference type="InterPro" id="IPR052982">
    <property type="entry name" value="SRP1/TIP1-like"/>
</dbReference>
<dbReference type="Proteomes" id="UP000654370">
    <property type="component" value="Unassembled WGS sequence"/>
</dbReference>
<dbReference type="EMBL" id="JAEPQZ010000016">
    <property type="protein sequence ID" value="KAG2172777.1"/>
    <property type="molecule type" value="Genomic_DNA"/>
</dbReference>
<sequence>MKSIIAAIAALAVAVVSAQSTTPVSITSPLQGSSFKAGGQATITWINANVPTLAQVQLVQGPATALQPVAQVASNVATSDGKLTWTVPANTPAGSDYAFELGASPNIAYSGFFSITAGDGSAAGNSSASGAASGSSAAASSAPAASGAASSGSASSAPAASGAASSGSAASGSASGSAASGSPAAASSSAKSGASSVKAGLVGAAAVAGAAALLF</sequence>
<dbReference type="PANTHER" id="PTHR40633">
    <property type="entry name" value="MATRIX PROTEIN, PUTATIVE (AFU_ORTHOLOGUE AFUA_8G05410)-RELATED"/>
    <property type="match status" value="1"/>
</dbReference>
<protein>
    <recommendedName>
        <fullName evidence="3">Yeast cell wall synthesis Kre9/Knh1-like N-terminal domain-containing protein</fullName>
    </recommendedName>
</protein>
<evidence type="ECO:0000259" key="3">
    <source>
        <dbReference type="Pfam" id="PF10342"/>
    </source>
</evidence>
<dbReference type="InterPro" id="IPR018466">
    <property type="entry name" value="Kre9/Knh1-like_N"/>
</dbReference>
<reference evidence="4" key="1">
    <citation type="submission" date="2020-12" db="EMBL/GenBank/DDBJ databases">
        <title>Metabolic potential, ecology and presence of endohyphal bacteria is reflected in genomic diversity of Mucoromycotina.</title>
        <authorList>
            <person name="Muszewska A."/>
            <person name="Okrasinska A."/>
            <person name="Steczkiewicz K."/>
            <person name="Drgas O."/>
            <person name="Orlowska M."/>
            <person name="Perlinska-Lenart U."/>
            <person name="Aleksandrzak-Piekarczyk T."/>
            <person name="Szatraj K."/>
            <person name="Zielenkiewicz U."/>
            <person name="Pilsyk S."/>
            <person name="Malc E."/>
            <person name="Mieczkowski P."/>
            <person name="Kruszewska J.S."/>
            <person name="Biernat P."/>
            <person name="Pawlowska J."/>
        </authorList>
    </citation>
    <scope>NUCLEOTIDE SEQUENCE</scope>
    <source>
        <strain evidence="4">WA0000067209</strain>
    </source>
</reference>
<keyword evidence="1 2" id="KW-0732">Signal</keyword>
<dbReference type="OrthoDB" id="2260257at2759"/>
<gene>
    <name evidence="4" type="ORF">INT43_000124</name>
</gene>
<dbReference type="Pfam" id="PF10342">
    <property type="entry name" value="Kre9_KNH"/>
    <property type="match status" value="1"/>
</dbReference>
<accession>A0A8H7U8Z2</accession>
<organism evidence="4 5">
    <name type="scientific">Mortierella isabellina</name>
    <name type="common">Filamentous fungus</name>
    <name type="synonym">Umbelopsis isabellina</name>
    <dbReference type="NCBI Taxonomy" id="91625"/>
    <lineage>
        <taxon>Eukaryota</taxon>
        <taxon>Fungi</taxon>
        <taxon>Fungi incertae sedis</taxon>
        <taxon>Mucoromycota</taxon>
        <taxon>Mucoromycotina</taxon>
        <taxon>Umbelopsidomycetes</taxon>
        <taxon>Umbelopsidales</taxon>
        <taxon>Umbelopsidaceae</taxon>
        <taxon>Umbelopsis</taxon>
    </lineage>
</organism>
<dbReference type="PANTHER" id="PTHR40633:SF1">
    <property type="entry name" value="GPI ANCHORED SERINE-THREONINE RICH PROTEIN (AFU_ORTHOLOGUE AFUA_1G03630)"/>
    <property type="match status" value="1"/>
</dbReference>
<evidence type="ECO:0000313" key="4">
    <source>
        <dbReference type="EMBL" id="KAG2172777.1"/>
    </source>
</evidence>
<keyword evidence="5" id="KW-1185">Reference proteome</keyword>
<feature type="signal peptide" evidence="2">
    <location>
        <begin position="1"/>
        <end position="18"/>
    </location>
</feature>
<feature type="domain" description="Yeast cell wall synthesis Kre9/Knh1-like N-terminal" evidence="3">
    <location>
        <begin position="28"/>
        <end position="115"/>
    </location>
</feature>
<evidence type="ECO:0000313" key="5">
    <source>
        <dbReference type="Proteomes" id="UP000654370"/>
    </source>
</evidence>
<dbReference type="AlphaFoldDB" id="A0A8H7U8Z2"/>
<proteinExistence type="predicted"/>
<comment type="caution">
    <text evidence="4">The sequence shown here is derived from an EMBL/GenBank/DDBJ whole genome shotgun (WGS) entry which is preliminary data.</text>
</comment>
<evidence type="ECO:0000256" key="1">
    <source>
        <dbReference type="ARBA" id="ARBA00022729"/>
    </source>
</evidence>
<feature type="chain" id="PRO_5034456136" description="Yeast cell wall synthesis Kre9/Knh1-like N-terminal domain-containing protein" evidence="2">
    <location>
        <begin position="19"/>
        <end position="215"/>
    </location>
</feature>
<evidence type="ECO:0000256" key="2">
    <source>
        <dbReference type="SAM" id="SignalP"/>
    </source>
</evidence>